<dbReference type="Gramene" id="OQU92649">
    <property type="protein sequence ID" value="OQU92649"/>
    <property type="gene ID" value="SORBI_3001G381900"/>
</dbReference>
<dbReference type="STRING" id="4558.A0A1Z5S9S1"/>
<feature type="compositionally biased region" description="Basic and acidic residues" evidence="1">
    <location>
        <begin position="327"/>
        <end position="339"/>
    </location>
</feature>
<evidence type="ECO:0000256" key="1">
    <source>
        <dbReference type="SAM" id="MobiDB-lite"/>
    </source>
</evidence>
<dbReference type="ExpressionAtlas" id="A0A1Z5S9S1">
    <property type="expression patterns" value="baseline and differential"/>
</dbReference>
<evidence type="ECO:0008006" key="4">
    <source>
        <dbReference type="Google" id="ProtNLM"/>
    </source>
</evidence>
<dbReference type="PANTHER" id="PTHR36740:SF1">
    <property type="entry name" value="PRC-BARREL DOMAIN-CONTAINING PROTEIN"/>
    <property type="match status" value="1"/>
</dbReference>
<keyword evidence="3" id="KW-1185">Reference proteome</keyword>
<evidence type="ECO:0000313" key="2">
    <source>
        <dbReference type="EMBL" id="OQU92648.1"/>
    </source>
</evidence>
<organism evidence="2 3">
    <name type="scientific">Sorghum bicolor</name>
    <name type="common">Sorghum</name>
    <name type="synonym">Sorghum vulgare</name>
    <dbReference type="NCBI Taxonomy" id="4558"/>
    <lineage>
        <taxon>Eukaryota</taxon>
        <taxon>Viridiplantae</taxon>
        <taxon>Streptophyta</taxon>
        <taxon>Embryophyta</taxon>
        <taxon>Tracheophyta</taxon>
        <taxon>Spermatophyta</taxon>
        <taxon>Magnoliopsida</taxon>
        <taxon>Liliopsida</taxon>
        <taxon>Poales</taxon>
        <taxon>Poaceae</taxon>
        <taxon>PACMAD clade</taxon>
        <taxon>Panicoideae</taxon>
        <taxon>Andropogonodae</taxon>
        <taxon>Andropogoneae</taxon>
        <taxon>Sorghinae</taxon>
        <taxon>Sorghum</taxon>
    </lineage>
</organism>
<gene>
    <name evidence="2" type="ORF">SORBI_3001G381900</name>
</gene>
<dbReference type="EMBL" id="CM000760">
    <property type="protein sequence ID" value="OQU92648.1"/>
    <property type="molecule type" value="Genomic_DNA"/>
</dbReference>
<sequence length="348" mass="37965">MCSCACARLLPPLFSPAPSPKPRPAFPHGPTPARSRAVVALAGAASRDDAPAPLSGFDFLALKRELEEEEEEAVVSVDAKEGGGAVNEDDGESGAERSAGGTRRRRRRRQMARRSALLAKQVISVSSARSLGFVSQLWIDAASFAVAWERLILEVKPASTWAVALVEVRPSLLSGEAEKFLFEDIYQVGDVVLVENESVIDNEHKLVGLHSLVGYNVVTSRRRNVGKVRGFTFDISSGAMESLELDSFGLSIVPSSLVSTYCLFVEDVLDIVSDTIVVHEDAVSRVQRLTQGILGTQNIHGPGGEIDEYSRIGGRRRRRANGQGKSGGRELRREARHQEDDWELPMDY</sequence>
<proteinExistence type="predicted"/>
<dbReference type="InParanoid" id="A0A1Z5S9S1"/>
<reference evidence="3" key="3">
    <citation type="journal article" date="2018" name="Plant J.">
        <title>The Sorghum bicolor reference genome: improved assembly, gene annotations, a transcriptome atlas, and signatures of genome organization.</title>
        <authorList>
            <person name="McCormick R.F."/>
            <person name="Truong S.K."/>
            <person name="Sreedasyam A."/>
            <person name="Jenkins J."/>
            <person name="Shu S."/>
            <person name="Sims D."/>
            <person name="Kennedy M."/>
            <person name="Amirebrahimi M."/>
            <person name="Weers B.D."/>
            <person name="McKinley B."/>
            <person name="Mattison A."/>
            <person name="Morishige D.T."/>
            <person name="Grimwood J."/>
            <person name="Schmutz J."/>
            <person name="Mullet J.E."/>
        </authorList>
    </citation>
    <scope>NUCLEOTIDE SEQUENCE [LARGE SCALE GENOMIC DNA]</scope>
    <source>
        <strain evidence="3">cv. BTx623</strain>
    </source>
</reference>
<dbReference type="Proteomes" id="UP000000768">
    <property type="component" value="Chromosome 1"/>
</dbReference>
<feature type="compositionally biased region" description="Pro residues" evidence="1">
    <location>
        <begin position="13"/>
        <end position="30"/>
    </location>
</feature>
<dbReference type="PANTHER" id="PTHR36740">
    <property type="entry name" value="PRC DOMAIN-CONTAINING PROTEIN"/>
    <property type="match status" value="1"/>
</dbReference>
<dbReference type="OMA" id="FWDAQNV"/>
<protein>
    <recommendedName>
        <fullName evidence="4">PRC-barrel domain-containing protein</fullName>
    </recommendedName>
</protein>
<dbReference type="AlphaFoldDB" id="A0A1Z5S9S1"/>
<feature type="region of interest" description="Disordered" evidence="1">
    <location>
        <begin position="72"/>
        <end position="107"/>
    </location>
</feature>
<dbReference type="InterPro" id="IPR011033">
    <property type="entry name" value="PRC_barrel-like_sf"/>
</dbReference>
<dbReference type="SUPFAM" id="SSF50346">
    <property type="entry name" value="PRC-barrel domain"/>
    <property type="match status" value="1"/>
</dbReference>
<feature type="region of interest" description="Disordered" evidence="1">
    <location>
        <begin position="305"/>
        <end position="348"/>
    </location>
</feature>
<feature type="region of interest" description="Disordered" evidence="1">
    <location>
        <begin position="13"/>
        <end position="33"/>
    </location>
</feature>
<reference evidence="2 3" key="1">
    <citation type="journal article" date="2009" name="Nature">
        <title>The Sorghum bicolor genome and the diversification of grasses.</title>
        <authorList>
            <person name="Paterson A.H."/>
            <person name="Bowers J.E."/>
            <person name="Bruggmann R."/>
            <person name="Dubchak I."/>
            <person name="Grimwood J."/>
            <person name="Gundlach H."/>
            <person name="Haberer G."/>
            <person name="Hellsten U."/>
            <person name="Mitros T."/>
            <person name="Poliakov A."/>
            <person name="Schmutz J."/>
            <person name="Spannagl M."/>
            <person name="Tang H."/>
            <person name="Wang X."/>
            <person name="Wicker T."/>
            <person name="Bharti A.K."/>
            <person name="Chapman J."/>
            <person name="Feltus F.A."/>
            <person name="Gowik U."/>
            <person name="Grigoriev I.V."/>
            <person name="Lyons E."/>
            <person name="Maher C.A."/>
            <person name="Martis M."/>
            <person name="Narechania A."/>
            <person name="Otillar R.P."/>
            <person name="Penning B.W."/>
            <person name="Salamov A.A."/>
            <person name="Wang Y."/>
            <person name="Zhang L."/>
            <person name="Carpita N.C."/>
            <person name="Freeling M."/>
            <person name="Gingle A.R."/>
            <person name="Hash C.T."/>
            <person name="Keller B."/>
            <person name="Klein P."/>
            <person name="Kresovich S."/>
            <person name="McCann M.C."/>
            <person name="Ming R."/>
            <person name="Peterson D.G."/>
            <person name="Mehboob-ur-Rahman"/>
            <person name="Ware D."/>
            <person name="Westhoff P."/>
            <person name="Mayer K.F."/>
            <person name="Messing J."/>
            <person name="Rokhsar D.S."/>
        </authorList>
    </citation>
    <scope>NUCLEOTIDE SEQUENCE [LARGE SCALE GENOMIC DNA]</scope>
    <source>
        <strain evidence="3">cv. BTx623</strain>
    </source>
</reference>
<accession>A0A1Z5S9S1</accession>
<evidence type="ECO:0000313" key="3">
    <source>
        <dbReference type="Proteomes" id="UP000000768"/>
    </source>
</evidence>
<dbReference type="EMBL" id="CM000760">
    <property type="protein sequence ID" value="OQU92649.1"/>
    <property type="molecule type" value="Genomic_DNA"/>
</dbReference>
<reference evidence="2" key="2">
    <citation type="submission" date="2017-02" db="EMBL/GenBank/DDBJ databases">
        <title>WGS assembly of Sorghum bicolor.</title>
        <authorList>
            <person name="Paterson A."/>
            <person name="Mullet J."/>
            <person name="Bowers J."/>
            <person name="Bruggmann R."/>
            <person name="Dubchak I."/>
            <person name="Grimwood J."/>
            <person name="Gundlach H."/>
            <person name="Haberer G."/>
            <person name="Hellsten U."/>
            <person name="Mitros T."/>
            <person name="Poliakov A."/>
            <person name="Schmutz J."/>
            <person name="Spannagl M."/>
            <person name="Tang H."/>
            <person name="Wang X."/>
            <person name="Wicker T."/>
            <person name="Bharti A."/>
            <person name="Chapman J."/>
            <person name="Feltus F."/>
            <person name="Gowik U."/>
            <person name="Grigoriev I."/>
            <person name="Lyons E."/>
            <person name="Maher C."/>
            <person name="Martis M."/>
            <person name="Narechania A."/>
            <person name="Otillar R."/>
            <person name="Penning B."/>
            <person name="Salamov A."/>
            <person name="Wang Y."/>
            <person name="Zhang L."/>
            <person name="Carpita N."/>
            <person name="Freeling M."/>
            <person name="Gingle A."/>
            <person name="Hash C."/>
            <person name="Keller B."/>
            <person name="Klein P."/>
            <person name="Kresovich S."/>
            <person name="Mccann M."/>
            <person name="Ming R."/>
            <person name="Peterson D."/>
            <person name="Rahman M."/>
            <person name="Ware D."/>
            <person name="Westhoff P."/>
            <person name="Mayer K."/>
            <person name="Messing J."/>
            <person name="Sims D."/>
            <person name="Jenkins J."/>
            <person name="Shu S."/>
            <person name="Rokhsar D."/>
        </authorList>
    </citation>
    <scope>NUCLEOTIDE SEQUENCE</scope>
</reference>
<dbReference type="Gramene" id="OQU92648">
    <property type="protein sequence ID" value="OQU92648"/>
    <property type="gene ID" value="SORBI_3001G381900"/>
</dbReference>
<name>A0A1Z5S9S1_SORBI</name>